<evidence type="ECO:0000313" key="8">
    <source>
        <dbReference type="EnsemblPlants" id="Ma06_p26090.1"/>
    </source>
</evidence>
<dbReference type="GO" id="GO:0005634">
    <property type="term" value="C:nucleus"/>
    <property type="evidence" value="ECO:0007669"/>
    <property type="project" value="UniProtKB-SubCell"/>
</dbReference>
<evidence type="ECO:0000313" key="9">
    <source>
        <dbReference type="Proteomes" id="UP000012960"/>
    </source>
</evidence>
<keyword evidence="2" id="KW-0805">Transcription regulation</keyword>
<evidence type="ECO:0000256" key="3">
    <source>
        <dbReference type="ARBA" id="ARBA00023125"/>
    </source>
</evidence>
<dbReference type="PROSITE" id="PS50066">
    <property type="entry name" value="MADS_BOX_2"/>
    <property type="match status" value="1"/>
</dbReference>
<dbReference type="EMBL" id="HG996471">
    <property type="protein sequence ID" value="CAG1847102.1"/>
    <property type="molecule type" value="Genomic_DNA"/>
</dbReference>
<accession>A0A804JKJ5</accession>
<dbReference type="GO" id="GO:0003677">
    <property type="term" value="F:DNA binding"/>
    <property type="evidence" value="ECO:0007669"/>
    <property type="project" value="UniProtKB-KW"/>
</dbReference>
<dbReference type="EnsemblPlants" id="Ma06_t26090.1">
    <property type="protein sequence ID" value="Ma06_p26090.1"/>
    <property type="gene ID" value="Ma06_g26090"/>
</dbReference>
<dbReference type="InterPro" id="IPR036879">
    <property type="entry name" value="TF_MADSbox_sf"/>
</dbReference>
<reference evidence="7" key="1">
    <citation type="submission" date="2021-03" db="EMBL/GenBank/DDBJ databases">
        <authorList>
            <consortium name="Genoscope - CEA"/>
            <person name="William W."/>
        </authorList>
    </citation>
    <scope>NUCLEOTIDE SEQUENCE</scope>
    <source>
        <strain evidence="7">Doubled-haploid Pahang</strain>
    </source>
</reference>
<evidence type="ECO:0000259" key="6">
    <source>
        <dbReference type="PROSITE" id="PS50066"/>
    </source>
</evidence>
<protein>
    <submittedName>
        <fullName evidence="7">(wild Malaysian banana) hypothetical protein</fullName>
    </submittedName>
</protein>
<sequence>MGRRNLCFELIPDTKARRRSFARRCKGLRKKASEIHKLCDLDVLVISFSSDDDKMVAWPEEPEEVRRIVHRFLIIDKRQRERWSNSLVQVLEERVMQKTRAKKMPEDYATRVQRLDGLSKDKVADLLHDIDCQMSLLKLKIKLLAEKMVASQQQLDGGSQTQIPTNDSVDEEYMQPKQPCDPAEEDHFHVSEYLGVDLGGDAVASDHYVAGPPAASYNTVEMGIANSLLPVQDFSDGLDWFPWPPADQGGLELIVQQALQGIKDAKN</sequence>
<dbReference type="InterPro" id="IPR002100">
    <property type="entry name" value="TF_MADSbox"/>
</dbReference>
<proteinExistence type="predicted"/>
<dbReference type="Proteomes" id="UP000012960">
    <property type="component" value="Unplaced"/>
</dbReference>
<evidence type="ECO:0000256" key="5">
    <source>
        <dbReference type="ARBA" id="ARBA00023242"/>
    </source>
</evidence>
<dbReference type="Pfam" id="PF00319">
    <property type="entry name" value="SRF-TF"/>
    <property type="match status" value="1"/>
</dbReference>
<feature type="domain" description="MADS-box" evidence="6">
    <location>
        <begin position="1"/>
        <end position="50"/>
    </location>
</feature>
<name>A0A804JKJ5_MUSAM</name>
<dbReference type="GO" id="GO:0046983">
    <property type="term" value="F:protein dimerization activity"/>
    <property type="evidence" value="ECO:0007669"/>
    <property type="project" value="InterPro"/>
</dbReference>
<dbReference type="AlphaFoldDB" id="A0A804JKJ5"/>
<dbReference type="Gramene" id="Ma06_t26090.1">
    <property type="protein sequence ID" value="Ma06_p26090.1"/>
    <property type="gene ID" value="Ma06_g26090"/>
</dbReference>
<dbReference type="SUPFAM" id="SSF55455">
    <property type="entry name" value="SRF-like"/>
    <property type="match status" value="1"/>
</dbReference>
<dbReference type="SMART" id="SM00432">
    <property type="entry name" value="MADS"/>
    <property type="match status" value="1"/>
</dbReference>
<keyword evidence="3" id="KW-0238">DNA-binding</keyword>
<evidence type="ECO:0000256" key="2">
    <source>
        <dbReference type="ARBA" id="ARBA00023015"/>
    </source>
</evidence>
<organism evidence="8 9">
    <name type="scientific">Musa acuminata subsp. malaccensis</name>
    <name type="common">Wild banana</name>
    <name type="synonym">Musa malaccensis</name>
    <dbReference type="NCBI Taxonomy" id="214687"/>
    <lineage>
        <taxon>Eukaryota</taxon>
        <taxon>Viridiplantae</taxon>
        <taxon>Streptophyta</taxon>
        <taxon>Embryophyta</taxon>
        <taxon>Tracheophyta</taxon>
        <taxon>Spermatophyta</taxon>
        <taxon>Magnoliopsida</taxon>
        <taxon>Liliopsida</taxon>
        <taxon>Zingiberales</taxon>
        <taxon>Musaceae</taxon>
        <taxon>Musa</taxon>
    </lineage>
</organism>
<keyword evidence="4" id="KW-0804">Transcription</keyword>
<keyword evidence="5" id="KW-0539">Nucleus</keyword>
<evidence type="ECO:0000256" key="1">
    <source>
        <dbReference type="ARBA" id="ARBA00004123"/>
    </source>
</evidence>
<dbReference type="Gene3D" id="3.40.1810.10">
    <property type="entry name" value="Transcription factor, MADS-box"/>
    <property type="match status" value="1"/>
</dbReference>
<dbReference type="InParanoid" id="A0A804JKJ5"/>
<keyword evidence="9" id="KW-1185">Reference proteome</keyword>
<evidence type="ECO:0000256" key="4">
    <source>
        <dbReference type="ARBA" id="ARBA00023163"/>
    </source>
</evidence>
<dbReference type="OrthoDB" id="757060at2759"/>
<reference evidence="8" key="2">
    <citation type="submission" date="2021-05" db="UniProtKB">
        <authorList>
            <consortium name="EnsemblPlants"/>
        </authorList>
    </citation>
    <scope>IDENTIFICATION</scope>
    <source>
        <strain evidence="8">subsp. malaccensis</strain>
    </source>
</reference>
<gene>
    <name evidence="7" type="ORF">GSMUA_168970.1</name>
</gene>
<evidence type="ECO:0000313" key="7">
    <source>
        <dbReference type="EMBL" id="CAG1847102.1"/>
    </source>
</evidence>
<comment type="subcellular location">
    <subcellularLocation>
        <location evidence="1">Nucleus</location>
    </subcellularLocation>
</comment>